<evidence type="ECO:0000256" key="1">
    <source>
        <dbReference type="ARBA" id="ARBA00004123"/>
    </source>
</evidence>
<dbReference type="GO" id="GO:0006338">
    <property type="term" value="P:chromatin remodeling"/>
    <property type="evidence" value="ECO:0007669"/>
    <property type="project" value="InterPro"/>
</dbReference>
<feature type="region of interest" description="Disordered" evidence="4">
    <location>
        <begin position="1"/>
        <end position="121"/>
    </location>
</feature>
<evidence type="ECO:0000313" key="6">
    <source>
        <dbReference type="EMBL" id="CAH0103716.1"/>
    </source>
</evidence>
<dbReference type="EMBL" id="CAKKLH010000113">
    <property type="protein sequence ID" value="CAH0103716.1"/>
    <property type="molecule type" value="Genomic_DNA"/>
</dbReference>
<feature type="compositionally biased region" description="Low complexity" evidence="4">
    <location>
        <begin position="1369"/>
        <end position="1378"/>
    </location>
</feature>
<dbReference type="OrthoDB" id="8709537at2759"/>
<dbReference type="InterPro" id="IPR021906">
    <property type="entry name" value="BAF250/Osa"/>
</dbReference>
<feature type="compositionally biased region" description="Pro residues" evidence="4">
    <location>
        <begin position="632"/>
        <end position="649"/>
    </location>
</feature>
<dbReference type="InterPro" id="IPR036431">
    <property type="entry name" value="ARID_dom_sf"/>
</dbReference>
<feature type="compositionally biased region" description="Pro residues" evidence="4">
    <location>
        <begin position="1154"/>
        <end position="1165"/>
    </location>
</feature>
<keyword evidence="2" id="KW-0597">Phosphoprotein</keyword>
<proteinExistence type="predicted"/>
<feature type="compositionally biased region" description="Pro residues" evidence="4">
    <location>
        <begin position="469"/>
        <end position="483"/>
    </location>
</feature>
<keyword evidence="7" id="KW-1185">Reference proteome</keyword>
<feature type="compositionally biased region" description="Pro residues" evidence="4">
    <location>
        <begin position="1493"/>
        <end position="1503"/>
    </location>
</feature>
<dbReference type="GO" id="GO:0035060">
    <property type="term" value="C:brahma complex"/>
    <property type="evidence" value="ECO:0007669"/>
    <property type="project" value="InterPro"/>
</dbReference>
<dbReference type="Pfam" id="PF12031">
    <property type="entry name" value="BAF250_C"/>
    <property type="match status" value="1"/>
</dbReference>
<evidence type="ECO:0000256" key="3">
    <source>
        <dbReference type="ARBA" id="ARBA00023242"/>
    </source>
</evidence>
<feature type="compositionally biased region" description="Polar residues" evidence="4">
    <location>
        <begin position="173"/>
        <end position="184"/>
    </location>
</feature>
<feature type="compositionally biased region" description="Low complexity" evidence="4">
    <location>
        <begin position="1478"/>
        <end position="1492"/>
    </location>
</feature>
<sequence length="2321" mass="248333">MASTQAEVEAPRNGPEMKDLDGPNTNGVDAQREMETNSSNGPTSTPVSNNGSHDMNESSKLQSSGGYYKPPVGYPVDSPAAGYENAQSGFGYPPHSYIHQQQQQGDLQQQGSYPYPQYPGSNLVRNVSSPVLATKPVAYMNSMPRPGVGPVPSYPPVHHGSGAAGGQGYPPSRYSTPTLNQLLQPGTGVPVQRYSYGDYPQQQPPPPNSHPAAGWPMQQQQPQQPRNFAPGFKPPPNSMQQGGGYPSYGPGAPIGHGIQQQRYALTPSGGPVQQPPPSQQEPVKGSGPGSGETSAEASNSTAAAASSIQRNSSSPSTSTPTVPTTSTSTAAVSSSSTPTTSSSTAVASPAVGRPPPAPSPASRSMSPALGPPNSNNNNSHVSPSPGSQSDNNNSGPARMSHSPMAAQGAYQQPMPPPPHVGMPSYKMGGSPYQQPQQQQQQSMHHPQQQPSGQPQQPQYLPNPMYMQHPRPPMGPGGPSPYGPTGPGSYGPQHQQPPPPSQQPGAGMPPNSNTNQNPMPPASPGPNRSMTPHMGPPTPYPGYPPGGPNMNQYGQQQQQQNWGPANTMPGGPPGSPMPVHGGKGAPTPSGPPTSGPRPPGPSHTPPHYMKQHLQHHLQQQQQQKMYGMASSPGPAPGPAPLQGPPQPPSLPQSQQPPTQQQQHMGPYPPPPGMNNASSMTGHPPSAASPVTNLVTTGPDGVAGLDEASQQSTLSNTSAASGDDVSAPSTPRSRKETSSMPMTPSAHHPPFSQQQPHQMLSHPPTPQSTVPSPGPASLSSQHEDYNDVHSPGPGVGSWSVSTRPTPSSPKTSHVSDALARMYDFDDHPDRRKFLDQLLRFMEEKGSPITACPTISKNPLDLFRLYLLVRDRGGFLEVTKNKAWKDIAQTLGIGASSSAAYTLRKHYTKSLFPWECKFDRGGVDPQPILNQVEATTKKKPAPKISVPSPAGSSNSQDSFPSSGVPPIPSMDGYPNAHYPGYPPPHAGENIAASNPFDDQQHYGGRGGGHPGYPPHQQPPPPSSQQQQQQQHQQQQAPPPPPSMYNTMAGRPGGYPGHPGHPNHPNHPGNHPNQGGYHHPYQNEYPNPNNQQYPPYATPPNRTMYSAPYPEPYNPQAPPSGQAPPPGPGPGPGPSPSDPYGRFMPPNHAPGAATASGPYPPRPPVPPTAPTNVPTPTSTPSPSPATIATSTSTGSQSVPPSPLAQSMQPQQQPLVQQQQQQQQQPPQTQQPGNTSAGPSPAPSPAPNAGTPSGYPEQTDPYQGYPVGSTPSSLGPPAGQPYPGLIRPGTPGPTPSGMPPRQSTPTPTGLNPPVVGVSGAVVGPNSNAPPTPGAPIQQQPGPGPYPPYGGPPGQPNQPRQPSFDPYGSYRSPYGTAGSSELTSSGGGGGTGGVMGFSSNLATGWRNNTPYVNQYPQQGNSPGPVQTVGAPWVPPTGTPQPRNPAWDQAQRYPGPIPATPATTINGTSHQQVPPTPVVVPPHPMAQQQPQQQAQQQTQPQPPQPQPWPGPQTMVNNRQPFMGPRPPYTSIRAPDGKPYPMPPIPGKGSMTGPPGAVNYPQGMPPGPPTNMPVFPAKRESYFPPDSVEAVVPVMAKRRRLCRADMVPVDAWRVYLALKSGLLAESTWAIDVLNVLLYDDSSIHYFSLAYMPGLTEVLLEHFRRCLSQIFTILEDMEIGFDRIEEFKSKLKQRSIKPVDSCKSASETAAEEDEDAWWNWPKRKAEPDGMDVADLGAVKSCDLAGERVRYLDGPDWSMNTRRGEKVGVVSRDKELFVVDVKKEWDVHDGFESGMDQWQIGGGDTTQHIVTHFTAELSIVPFVRVLKKVDKKAAEQDALEKTNEMECQVEPTGDKGTQPEEPSNATPNLSLPTKNCLNKPSRSLADVLNRIKKEDIAQDQEVIAEPQPQMNDEAVRLAGSSENRLNETEIKKESITEPTAVERPVVKLPTRQAESSATVMVLPSGNRLVIRDPHGTLKRRKMDEYEDECYTRDESSLYLVDDSQDALARRALALSNIFRSLSFVPSNETELAKNSTLLVIVGKILLLHHDHPLRSSHQKNYDREEDVDFASVDSLGASGSSSSKTETDWWWDTLLALRENVLVLMSNIAGQLDLSIYSEEIVRPVIDGLLHWAICPSAQSQDPFSSFGPHSTSLLSPQRLSLEALSKLMVMDCNMDLILATPPFLRLEKLVHFLTRSLCRTEDQVLREFAVNLLYYLSAADSGMARLIALHNNSLALLVSFVEQAEANALAVASQHGIQALRENPESMGTSLDMLRRAASTVFHISRHPESRPLLAKLEQRLLALVMSQIMDQSVAALLSKSLYLCNSDDE</sequence>
<feature type="compositionally biased region" description="Low complexity" evidence="4">
    <location>
        <begin position="742"/>
        <end position="756"/>
    </location>
</feature>
<gene>
    <name evidence="6" type="ORF">DGAL_LOCUS6299</name>
</gene>
<feature type="compositionally biased region" description="Pro residues" evidence="4">
    <location>
        <begin position="533"/>
        <end position="546"/>
    </location>
</feature>
<feature type="compositionally biased region" description="Polar residues" evidence="4">
    <location>
        <begin position="1850"/>
        <end position="1865"/>
    </location>
</feature>
<feature type="compositionally biased region" description="Low complexity" evidence="4">
    <location>
        <begin position="291"/>
        <end position="351"/>
    </location>
</feature>
<feature type="compositionally biased region" description="Pro residues" evidence="4">
    <location>
        <begin position="1008"/>
        <end position="1019"/>
    </location>
</feature>
<feature type="compositionally biased region" description="Low complexity" evidence="4">
    <location>
        <begin position="100"/>
        <end position="121"/>
    </location>
</feature>
<feature type="compositionally biased region" description="Low complexity" evidence="4">
    <location>
        <begin position="1199"/>
        <end position="1234"/>
    </location>
</feature>
<dbReference type="PROSITE" id="PS51011">
    <property type="entry name" value="ARID"/>
    <property type="match status" value="1"/>
</dbReference>
<dbReference type="Proteomes" id="UP000789390">
    <property type="component" value="Unassembled WGS sequence"/>
</dbReference>
<feature type="compositionally biased region" description="Low complexity" evidence="4">
    <location>
        <begin position="547"/>
        <end position="563"/>
    </location>
</feature>
<dbReference type="InterPro" id="IPR001606">
    <property type="entry name" value="ARID_dom"/>
</dbReference>
<keyword evidence="3" id="KW-0539">Nucleus</keyword>
<feature type="compositionally biased region" description="Pro residues" evidence="4">
    <location>
        <begin position="587"/>
        <end position="603"/>
    </location>
</feature>
<organism evidence="6 7">
    <name type="scientific">Daphnia galeata</name>
    <dbReference type="NCBI Taxonomy" id="27404"/>
    <lineage>
        <taxon>Eukaryota</taxon>
        <taxon>Metazoa</taxon>
        <taxon>Ecdysozoa</taxon>
        <taxon>Arthropoda</taxon>
        <taxon>Crustacea</taxon>
        <taxon>Branchiopoda</taxon>
        <taxon>Diplostraca</taxon>
        <taxon>Cladocera</taxon>
        <taxon>Anomopoda</taxon>
        <taxon>Daphniidae</taxon>
        <taxon>Daphnia</taxon>
    </lineage>
</organism>
<dbReference type="SMART" id="SM00501">
    <property type="entry name" value="BRIGHT"/>
    <property type="match status" value="1"/>
</dbReference>
<accession>A0A8J2WLQ6</accession>
<comment type="subcellular location">
    <subcellularLocation>
        <location evidence="1">Nucleus</location>
    </subcellularLocation>
</comment>
<dbReference type="GO" id="GO:0006357">
    <property type="term" value="P:regulation of transcription by RNA polymerase II"/>
    <property type="evidence" value="ECO:0007669"/>
    <property type="project" value="TreeGrafter"/>
</dbReference>
<protein>
    <recommendedName>
        <fullName evidence="5">ARID domain-containing protein</fullName>
    </recommendedName>
</protein>
<reference evidence="6" key="1">
    <citation type="submission" date="2021-11" db="EMBL/GenBank/DDBJ databases">
        <authorList>
            <person name="Schell T."/>
        </authorList>
    </citation>
    <scope>NUCLEOTIDE SEQUENCE</scope>
    <source>
        <strain evidence="6">M5</strain>
    </source>
</reference>
<comment type="caution">
    <text evidence="6">The sequence shown here is derived from an EMBL/GenBank/DDBJ whole genome shotgun (WGS) entry which is preliminary data.</text>
</comment>
<feature type="compositionally biased region" description="Low complexity" evidence="4">
    <location>
        <begin position="788"/>
        <end position="810"/>
    </location>
</feature>
<feature type="compositionally biased region" description="Gly residues" evidence="4">
    <location>
        <begin position="1379"/>
        <end position="1389"/>
    </location>
</feature>
<feature type="compositionally biased region" description="Low complexity" evidence="4">
    <location>
        <begin position="421"/>
        <end position="459"/>
    </location>
</feature>
<feature type="compositionally biased region" description="Polar residues" evidence="4">
    <location>
        <begin position="947"/>
        <end position="958"/>
    </location>
</feature>
<feature type="compositionally biased region" description="Low complexity" evidence="4">
    <location>
        <begin position="360"/>
        <end position="385"/>
    </location>
</feature>
<feature type="region of interest" description="Disordered" evidence="4">
    <location>
        <begin position="1827"/>
        <end position="1865"/>
    </location>
</feature>
<feature type="compositionally biased region" description="Polar residues" evidence="4">
    <location>
        <begin position="706"/>
        <end position="718"/>
    </location>
</feature>
<dbReference type="CDD" id="cd16865">
    <property type="entry name" value="ARID_ARID1A-like"/>
    <property type="match status" value="1"/>
</dbReference>
<dbReference type="GO" id="GO:0016514">
    <property type="term" value="C:SWI/SNF complex"/>
    <property type="evidence" value="ECO:0007669"/>
    <property type="project" value="InterPro"/>
</dbReference>
<evidence type="ECO:0000313" key="7">
    <source>
        <dbReference type="Proteomes" id="UP000789390"/>
    </source>
</evidence>
<evidence type="ECO:0000256" key="4">
    <source>
        <dbReference type="SAM" id="MobiDB-lite"/>
    </source>
</evidence>
<dbReference type="Pfam" id="PF01388">
    <property type="entry name" value="ARID"/>
    <property type="match status" value="1"/>
</dbReference>
<dbReference type="GO" id="GO:0005654">
    <property type="term" value="C:nucleoplasm"/>
    <property type="evidence" value="ECO:0007669"/>
    <property type="project" value="TreeGrafter"/>
</dbReference>
<dbReference type="GO" id="GO:0045893">
    <property type="term" value="P:positive regulation of DNA-templated transcription"/>
    <property type="evidence" value="ECO:0007669"/>
    <property type="project" value="TreeGrafter"/>
</dbReference>
<dbReference type="GO" id="GO:0071565">
    <property type="term" value="C:nBAF complex"/>
    <property type="evidence" value="ECO:0007669"/>
    <property type="project" value="TreeGrafter"/>
</dbReference>
<feature type="compositionally biased region" description="Low complexity" evidence="4">
    <location>
        <begin position="1062"/>
        <end position="1097"/>
    </location>
</feature>
<feature type="compositionally biased region" description="Low complexity" evidence="4">
    <location>
        <begin position="650"/>
        <end position="664"/>
    </location>
</feature>
<dbReference type="PANTHER" id="PTHR12656">
    <property type="entry name" value="BRG-1 ASSOCIATED FACTOR 250 BAF250"/>
    <property type="match status" value="1"/>
</dbReference>
<feature type="compositionally biased region" description="Low complexity" evidence="4">
    <location>
        <begin position="1180"/>
        <end position="1191"/>
    </location>
</feature>
<evidence type="ECO:0000259" key="5">
    <source>
        <dbReference type="PROSITE" id="PS51011"/>
    </source>
</evidence>
<feature type="compositionally biased region" description="Pro residues" evidence="4">
    <location>
        <begin position="1336"/>
        <end position="1350"/>
    </location>
</feature>
<dbReference type="PANTHER" id="PTHR12656:SF5">
    <property type="entry name" value="TRITHORAX GROUP PROTEIN OSA"/>
    <property type="match status" value="1"/>
</dbReference>
<evidence type="ECO:0000256" key="2">
    <source>
        <dbReference type="ARBA" id="ARBA00022553"/>
    </source>
</evidence>
<feature type="compositionally biased region" description="Pro residues" evidence="4">
    <location>
        <begin position="1426"/>
        <end position="1436"/>
    </location>
</feature>
<feature type="compositionally biased region" description="Pro residues" evidence="4">
    <location>
        <begin position="1467"/>
        <end position="1477"/>
    </location>
</feature>
<feature type="domain" description="ARID" evidence="5">
    <location>
        <begin position="825"/>
        <end position="916"/>
    </location>
</feature>
<dbReference type="InterPro" id="IPR033388">
    <property type="entry name" value="BAF250_C"/>
</dbReference>
<dbReference type="GO" id="GO:0031491">
    <property type="term" value="F:nucleosome binding"/>
    <property type="evidence" value="ECO:0007669"/>
    <property type="project" value="TreeGrafter"/>
</dbReference>
<feature type="compositionally biased region" description="Pro residues" evidence="4">
    <location>
        <begin position="1105"/>
        <end position="1133"/>
    </location>
</feature>
<feature type="compositionally biased region" description="Polar residues" evidence="4">
    <location>
        <begin position="386"/>
        <end position="395"/>
    </location>
</feature>
<feature type="compositionally biased region" description="Low complexity" evidence="4">
    <location>
        <begin position="1020"/>
        <end position="1032"/>
    </location>
</feature>
<feature type="compositionally biased region" description="Low complexity" evidence="4">
    <location>
        <begin position="403"/>
        <end position="412"/>
    </location>
</feature>
<feature type="region of interest" description="Disordered" evidence="4">
    <location>
        <begin position="145"/>
        <end position="812"/>
    </location>
</feature>
<feature type="compositionally biased region" description="Polar residues" evidence="4">
    <location>
        <begin position="1394"/>
        <end position="1418"/>
    </location>
</feature>
<feature type="compositionally biased region" description="Polar residues" evidence="4">
    <location>
        <begin position="36"/>
        <end position="65"/>
    </location>
</feature>
<dbReference type="Gene3D" id="1.10.150.60">
    <property type="entry name" value="ARID DNA-binding domain"/>
    <property type="match status" value="1"/>
</dbReference>
<dbReference type="SMART" id="SM01014">
    <property type="entry name" value="ARID"/>
    <property type="match status" value="1"/>
</dbReference>
<name>A0A8J2WLQ6_9CRUS</name>
<dbReference type="GO" id="GO:0003677">
    <property type="term" value="F:DNA binding"/>
    <property type="evidence" value="ECO:0007669"/>
    <property type="project" value="InterPro"/>
</dbReference>
<dbReference type="SUPFAM" id="SSF46774">
    <property type="entry name" value="ARID-like"/>
    <property type="match status" value="1"/>
</dbReference>
<feature type="region of interest" description="Disordered" evidence="4">
    <location>
        <begin position="931"/>
        <end position="1529"/>
    </location>
</feature>
<feature type="compositionally biased region" description="Low complexity" evidence="4">
    <location>
        <begin position="1306"/>
        <end position="1321"/>
    </location>
</feature>